<dbReference type="Gene3D" id="3.90.228.10">
    <property type="match status" value="1"/>
</dbReference>
<proteinExistence type="predicted"/>
<evidence type="ECO:0000313" key="2">
    <source>
        <dbReference type="Proteomes" id="UP000789508"/>
    </source>
</evidence>
<gene>
    <name evidence="1" type="ORF">ALEPTO_LOCUS8922</name>
</gene>
<dbReference type="AlphaFoldDB" id="A0A9N9CXM7"/>
<feature type="non-terminal residue" evidence="1">
    <location>
        <position position="1"/>
    </location>
</feature>
<keyword evidence="2" id="KW-1185">Reference proteome</keyword>
<evidence type="ECO:0000313" key="1">
    <source>
        <dbReference type="EMBL" id="CAG8619926.1"/>
    </source>
</evidence>
<dbReference type="EMBL" id="CAJVPS010005915">
    <property type="protein sequence ID" value="CAG8619926.1"/>
    <property type="molecule type" value="Genomic_DNA"/>
</dbReference>
<sequence length="197" mass="22518">NLAYVDPQDPKKFKSYCSARCYWSQVTSLMLTRSSVLEPNDIDYISIHEKFIADLPRSNVIAIIRLQMSYEICRNFFEYRKNLAATNKVKPEEVTHRMFHGTKTNCNPTEVLCSSRFCEKSCGMCGIVKEGNRKIFSRYSGKMWFAASSSISLSYCGNNDVKAMFVIDVVHVACSSIIIVDQDEATLPRYLIIFQTN</sequence>
<dbReference type="Proteomes" id="UP000789508">
    <property type="component" value="Unassembled WGS sequence"/>
</dbReference>
<organism evidence="1 2">
    <name type="scientific">Ambispora leptoticha</name>
    <dbReference type="NCBI Taxonomy" id="144679"/>
    <lineage>
        <taxon>Eukaryota</taxon>
        <taxon>Fungi</taxon>
        <taxon>Fungi incertae sedis</taxon>
        <taxon>Mucoromycota</taxon>
        <taxon>Glomeromycotina</taxon>
        <taxon>Glomeromycetes</taxon>
        <taxon>Archaeosporales</taxon>
        <taxon>Ambisporaceae</taxon>
        <taxon>Ambispora</taxon>
    </lineage>
</organism>
<reference evidence="1" key="1">
    <citation type="submission" date="2021-06" db="EMBL/GenBank/DDBJ databases">
        <authorList>
            <person name="Kallberg Y."/>
            <person name="Tangrot J."/>
            <person name="Rosling A."/>
        </authorList>
    </citation>
    <scope>NUCLEOTIDE SEQUENCE</scope>
    <source>
        <strain evidence="1">FL130A</strain>
    </source>
</reference>
<name>A0A9N9CXM7_9GLOM</name>
<dbReference type="SUPFAM" id="SSF56399">
    <property type="entry name" value="ADP-ribosylation"/>
    <property type="match status" value="1"/>
</dbReference>
<dbReference type="OrthoDB" id="2503928at2759"/>
<accession>A0A9N9CXM7</accession>
<protein>
    <submittedName>
        <fullName evidence="1">11417_t:CDS:1</fullName>
    </submittedName>
</protein>
<comment type="caution">
    <text evidence="1">The sequence shown here is derived from an EMBL/GenBank/DDBJ whole genome shotgun (WGS) entry which is preliminary data.</text>
</comment>